<feature type="transmembrane region" description="Helical" evidence="20">
    <location>
        <begin position="549"/>
        <end position="574"/>
    </location>
</feature>
<dbReference type="FunFam" id="3.30.200.20:FF:000394">
    <property type="entry name" value="Leucine-rich repeat receptor-like protein kinase"/>
    <property type="match status" value="1"/>
</dbReference>
<dbReference type="InterPro" id="IPR011009">
    <property type="entry name" value="Kinase-like_dom_sf"/>
</dbReference>
<dbReference type="PROSITE" id="PS51450">
    <property type="entry name" value="LRR"/>
    <property type="match status" value="1"/>
</dbReference>
<feature type="domain" description="Protein kinase" evidence="22">
    <location>
        <begin position="605"/>
        <end position="895"/>
    </location>
</feature>
<evidence type="ECO:0000256" key="6">
    <source>
        <dbReference type="ARBA" id="ARBA00022679"/>
    </source>
</evidence>
<evidence type="ECO:0000256" key="3">
    <source>
        <dbReference type="ARBA" id="ARBA00022527"/>
    </source>
</evidence>
<feature type="chain" id="PRO_5033066507" description="non-specific serine/threonine protein kinase" evidence="21">
    <location>
        <begin position="27"/>
        <end position="1105"/>
    </location>
</feature>
<keyword evidence="5" id="KW-0433">Leucine-rich repeat</keyword>
<name>A0A816MZK0_BRANA</name>
<dbReference type="FunFam" id="1.10.510.10:FF:000146">
    <property type="entry name" value="LRR receptor-like serine/threonine-protein kinase IOS1"/>
    <property type="match status" value="1"/>
</dbReference>
<dbReference type="SUPFAM" id="SSF50182">
    <property type="entry name" value="Sm-like ribonucleoproteins"/>
    <property type="match status" value="1"/>
</dbReference>
<dbReference type="Pfam" id="PF07714">
    <property type="entry name" value="PK_Tyr_Ser-Thr"/>
    <property type="match status" value="1"/>
</dbReference>
<dbReference type="CDD" id="cd01717">
    <property type="entry name" value="Sm_B"/>
    <property type="match status" value="1"/>
</dbReference>
<feature type="compositionally biased region" description="Gly residues" evidence="19">
    <location>
        <begin position="980"/>
        <end position="994"/>
    </location>
</feature>
<dbReference type="Gene3D" id="2.30.30.100">
    <property type="match status" value="1"/>
</dbReference>
<dbReference type="Pfam" id="PF12799">
    <property type="entry name" value="LRR_4"/>
    <property type="match status" value="1"/>
</dbReference>
<dbReference type="SMART" id="SM00220">
    <property type="entry name" value="S_TKc"/>
    <property type="match status" value="1"/>
</dbReference>
<keyword evidence="6" id="KW-0808">Transferase</keyword>
<evidence type="ECO:0000256" key="18">
    <source>
        <dbReference type="PROSITE-ProRule" id="PRU10141"/>
    </source>
</evidence>
<comment type="catalytic activity">
    <reaction evidence="16">
        <text>L-threonyl-[protein] + ATP = O-phospho-L-threonyl-[protein] + ADP + H(+)</text>
        <dbReference type="Rhea" id="RHEA:46608"/>
        <dbReference type="Rhea" id="RHEA-COMP:11060"/>
        <dbReference type="Rhea" id="RHEA-COMP:11605"/>
        <dbReference type="ChEBI" id="CHEBI:15378"/>
        <dbReference type="ChEBI" id="CHEBI:30013"/>
        <dbReference type="ChEBI" id="CHEBI:30616"/>
        <dbReference type="ChEBI" id="CHEBI:61977"/>
        <dbReference type="ChEBI" id="CHEBI:456216"/>
        <dbReference type="EC" id="2.7.11.1"/>
    </reaction>
</comment>
<dbReference type="Pfam" id="PF01423">
    <property type="entry name" value="LSM"/>
    <property type="match status" value="1"/>
</dbReference>
<feature type="domain" description="Sm" evidence="23">
    <location>
        <begin position="882"/>
        <end position="969"/>
    </location>
</feature>
<keyword evidence="14 20" id="KW-0472">Membrane</keyword>
<keyword evidence="15" id="KW-0675">Receptor</keyword>
<keyword evidence="12 18" id="KW-0067">ATP-binding</keyword>
<organism evidence="24">
    <name type="scientific">Brassica napus</name>
    <name type="common">Rape</name>
    <dbReference type="NCBI Taxonomy" id="3708"/>
    <lineage>
        <taxon>Eukaryota</taxon>
        <taxon>Viridiplantae</taxon>
        <taxon>Streptophyta</taxon>
        <taxon>Embryophyta</taxon>
        <taxon>Tracheophyta</taxon>
        <taxon>Spermatophyta</taxon>
        <taxon>Magnoliopsida</taxon>
        <taxon>eudicotyledons</taxon>
        <taxon>Gunneridae</taxon>
        <taxon>Pentapetalae</taxon>
        <taxon>rosids</taxon>
        <taxon>malvids</taxon>
        <taxon>Brassicales</taxon>
        <taxon>Brassicaceae</taxon>
        <taxon>Brassiceae</taxon>
        <taxon>Brassica</taxon>
    </lineage>
</organism>
<evidence type="ECO:0000256" key="20">
    <source>
        <dbReference type="SAM" id="Phobius"/>
    </source>
</evidence>
<keyword evidence="11" id="KW-0418">Kinase</keyword>
<evidence type="ECO:0000256" key="7">
    <source>
        <dbReference type="ARBA" id="ARBA00022692"/>
    </source>
</evidence>
<dbReference type="SUPFAM" id="SSF56112">
    <property type="entry name" value="Protein kinase-like (PK-like)"/>
    <property type="match status" value="1"/>
</dbReference>
<dbReference type="Proteomes" id="UP001295469">
    <property type="component" value="Chromosome C07"/>
</dbReference>
<dbReference type="InterPro" id="IPR025875">
    <property type="entry name" value="Leu-rich_rpt_4"/>
</dbReference>
<keyword evidence="3" id="KW-0723">Serine/threonine-protein kinase</keyword>
<evidence type="ECO:0000256" key="2">
    <source>
        <dbReference type="ARBA" id="ARBA00012513"/>
    </source>
</evidence>
<evidence type="ECO:0000259" key="22">
    <source>
        <dbReference type="PROSITE" id="PS50011"/>
    </source>
</evidence>
<evidence type="ECO:0000256" key="1">
    <source>
        <dbReference type="ARBA" id="ARBA00004167"/>
    </source>
</evidence>
<keyword evidence="10 18" id="KW-0547">Nucleotide-binding</keyword>
<dbReference type="PANTHER" id="PTHR45631:SF175">
    <property type="entry name" value="PROTEIN KINASE DOMAIN-CONTAINING PROTEIN"/>
    <property type="match status" value="1"/>
</dbReference>
<dbReference type="PROSITE" id="PS00107">
    <property type="entry name" value="PROTEIN_KINASE_ATP"/>
    <property type="match status" value="1"/>
</dbReference>
<feature type="signal peptide" evidence="21">
    <location>
        <begin position="1"/>
        <end position="26"/>
    </location>
</feature>
<dbReference type="Gene3D" id="3.80.10.10">
    <property type="entry name" value="Ribonuclease Inhibitor"/>
    <property type="match status" value="1"/>
</dbReference>
<protein>
    <recommendedName>
        <fullName evidence="2">non-specific serine/threonine protein kinase</fullName>
        <ecNumber evidence="2">2.7.11.1</ecNumber>
    </recommendedName>
</protein>
<feature type="region of interest" description="Disordered" evidence="19">
    <location>
        <begin position="963"/>
        <end position="1105"/>
    </location>
</feature>
<comment type="catalytic activity">
    <reaction evidence="17">
        <text>L-seryl-[protein] + ATP = O-phospho-L-seryl-[protein] + ADP + H(+)</text>
        <dbReference type="Rhea" id="RHEA:17989"/>
        <dbReference type="Rhea" id="RHEA-COMP:9863"/>
        <dbReference type="Rhea" id="RHEA-COMP:11604"/>
        <dbReference type="ChEBI" id="CHEBI:15378"/>
        <dbReference type="ChEBI" id="CHEBI:29999"/>
        <dbReference type="ChEBI" id="CHEBI:30616"/>
        <dbReference type="ChEBI" id="CHEBI:83421"/>
        <dbReference type="ChEBI" id="CHEBI:456216"/>
        <dbReference type="EC" id="2.7.11.1"/>
    </reaction>
</comment>
<dbReference type="EMBL" id="HG994371">
    <property type="protein sequence ID" value="CAF2025900.1"/>
    <property type="molecule type" value="Genomic_DNA"/>
</dbReference>
<evidence type="ECO:0000256" key="21">
    <source>
        <dbReference type="SAM" id="SignalP"/>
    </source>
</evidence>
<dbReference type="InterPro" id="IPR000719">
    <property type="entry name" value="Prot_kinase_dom"/>
</dbReference>
<dbReference type="AlphaFoldDB" id="A0A816MZK0"/>
<reference evidence="24" key="1">
    <citation type="submission" date="2021-01" db="EMBL/GenBank/DDBJ databases">
        <authorList>
            <consortium name="Genoscope - CEA"/>
            <person name="William W."/>
        </authorList>
    </citation>
    <scope>NUCLEOTIDE SEQUENCE</scope>
</reference>
<dbReference type="InterPro" id="IPR047575">
    <property type="entry name" value="Sm"/>
</dbReference>
<evidence type="ECO:0000259" key="23">
    <source>
        <dbReference type="PROSITE" id="PS52002"/>
    </source>
</evidence>
<dbReference type="SMART" id="SM00651">
    <property type="entry name" value="Sm"/>
    <property type="match status" value="1"/>
</dbReference>
<dbReference type="PROSITE" id="PS52002">
    <property type="entry name" value="SM"/>
    <property type="match status" value="1"/>
</dbReference>
<keyword evidence="8 21" id="KW-0732">Signal</keyword>
<dbReference type="InterPro" id="IPR024788">
    <property type="entry name" value="Malectin-like_Carb-bd_dom"/>
</dbReference>
<dbReference type="Gene3D" id="1.10.510.10">
    <property type="entry name" value="Transferase(Phosphotransferase) domain 1"/>
    <property type="match status" value="1"/>
</dbReference>
<dbReference type="InterPro" id="IPR032675">
    <property type="entry name" value="LRR_dom_sf"/>
</dbReference>
<proteinExistence type="predicted"/>
<dbReference type="InterPro" id="IPR001611">
    <property type="entry name" value="Leu-rich_rpt"/>
</dbReference>
<evidence type="ECO:0000256" key="10">
    <source>
        <dbReference type="ARBA" id="ARBA00022741"/>
    </source>
</evidence>
<dbReference type="GO" id="GO:0005524">
    <property type="term" value="F:ATP binding"/>
    <property type="evidence" value="ECO:0007669"/>
    <property type="project" value="UniProtKB-UniRule"/>
</dbReference>
<evidence type="ECO:0000256" key="16">
    <source>
        <dbReference type="ARBA" id="ARBA00047899"/>
    </source>
</evidence>
<dbReference type="InterPro" id="IPR010920">
    <property type="entry name" value="LSM_dom_sf"/>
</dbReference>
<keyword evidence="7 20" id="KW-0812">Transmembrane</keyword>
<dbReference type="EC" id="2.7.11.1" evidence="2"/>
<evidence type="ECO:0000256" key="11">
    <source>
        <dbReference type="ARBA" id="ARBA00022777"/>
    </source>
</evidence>
<evidence type="ECO:0000256" key="4">
    <source>
        <dbReference type="ARBA" id="ARBA00022553"/>
    </source>
</evidence>
<comment type="subcellular location">
    <subcellularLocation>
        <location evidence="1">Membrane</location>
        <topology evidence="1">Single-pass membrane protein</topology>
    </subcellularLocation>
</comment>
<dbReference type="PANTHER" id="PTHR45631">
    <property type="entry name" value="OS07G0107800 PROTEIN-RELATED"/>
    <property type="match status" value="1"/>
</dbReference>
<evidence type="ECO:0000313" key="24">
    <source>
        <dbReference type="EMBL" id="CAF2025900.1"/>
    </source>
</evidence>
<evidence type="ECO:0000256" key="13">
    <source>
        <dbReference type="ARBA" id="ARBA00022989"/>
    </source>
</evidence>
<dbReference type="SUPFAM" id="SSF52058">
    <property type="entry name" value="L domain-like"/>
    <property type="match status" value="1"/>
</dbReference>
<dbReference type="InterPro" id="IPR001163">
    <property type="entry name" value="Sm_dom_euk/arc"/>
</dbReference>
<gene>
    <name evidence="24" type="ORF">DARMORV10_C07P50900.1</name>
</gene>
<sequence>MESIHRLISLALIGTLCITNLAIVQGQQGFISLDCGMPDKESTYIEESTGLNFSTDADFILSGKRGRIKTEDPGSGMAYIKPYKTVRYFPEGTRNCYKLIVMQGTHYLIRAVFVYGNYDDLKQGPKFDLYLGPNFWTTINLQDKVGNVDLILLKDGTIEEIIHMPRSNSLDICLVKTGATTPLISSLELRPLKDDSYTTKTGSLKLFSRWSFSDSESIVRRFPDDVHDRVWSTYFLDGEWTEISTTTPVDNTNAFDVPQAIVSKASTPISHGPTNTIGSAGAEGKQNPILGSGRLWSRNWTMEPREDIHLYLHFAEIQDLIAGPREFSISWNGNVIDDEYSPPEFVVETVPIRISSTCDDNCYVKLRSTNWSNFPPSMNAMEVFWVLQLPQPETDENDVTAFKKIQATYGIQKMSWQGDPCVPTQYMWTGLNCSNTFPSIPPRIIFLDFSFYGLNGTITSDIQYLSQLQKLDLSNNNLTGKIPDFLAKMKFLTVINLSGNNLSGSVPQTLLNMEKNGLITLILQGNQNLCLGCVSDGDKESDGDNKKKLLVPILASAALMGIITAVISLIILFYKKKRSSKGLIRPSIVANKKSFTYEEVKVITNNFERTLGEGGFGVVYHGNLNGNEEVAVKVLSQSSAQGYKQFKAEVDLLLRVHHINLVSLVGHCEEGQHLVLIYEYMSNGNLKQHLSGECASSPLNWENRLRIAAETAQGLEYLHIGCKPPMIHRDIKSTNILLDKHFQAKLGDFGLSRSFPVGNETHVSTNVAGSPGYIDPEYYRTNWLTEKSDVFSFGVVLLEIITSQPRAGQKIRIRRTEPNPIRKMIDQSREKSHIGEWVGFKLTNGDIESIVDPSLIGNYDSSSLWKALELAMLCNSPSSSGRPNMSQMLFTNIIILNYCDDMLRFPTLIGKFMAFDRHMNLVLGDCEEFRKLPPAKGKKINEEREDRRTLGLVLLRGEEVISITVEGPPPPEESRAKASGSGGSVAGPGMGRAAGRGVPTGPLVQAQPGLVGPVRGVGGPSPGMMQPQISRPPVMRPPGQMLPPPPYGQRPMGPPPGGMMRGPPPPHGMQGPPQPHPGMMHPPPGGFAPPPRPGVPPPPPNQQQQ</sequence>
<dbReference type="InterPro" id="IPR017441">
    <property type="entry name" value="Protein_kinase_ATP_BS"/>
</dbReference>
<dbReference type="PROSITE" id="PS00108">
    <property type="entry name" value="PROTEIN_KINASE_ST"/>
    <property type="match status" value="1"/>
</dbReference>
<keyword evidence="9" id="KW-0677">Repeat</keyword>
<dbReference type="CDD" id="cd14066">
    <property type="entry name" value="STKc_IRAK"/>
    <property type="match status" value="1"/>
</dbReference>
<keyword evidence="4" id="KW-0597">Phosphoprotein</keyword>
<accession>A0A816MZK0</accession>
<dbReference type="GO" id="GO:0004674">
    <property type="term" value="F:protein serine/threonine kinase activity"/>
    <property type="evidence" value="ECO:0007669"/>
    <property type="project" value="UniProtKB-KW"/>
</dbReference>
<evidence type="ECO:0000256" key="19">
    <source>
        <dbReference type="SAM" id="MobiDB-lite"/>
    </source>
</evidence>
<dbReference type="Gene3D" id="3.30.200.20">
    <property type="entry name" value="Phosphorylase Kinase, domain 1"/>
    <property type="match status" value="1"/>
</dbReference>
<feature type="binding site" evidence="18">
    <location>
        <position position="633"/>
    </location>
    <ligand>
        <name>ATP</name>
        <dbReference type="ChEBI" id="CHEBI:30616"/>
    </ligand>
</feature>
<dbReference type="GO" id="GO:0003723">
    <property type="term" value="F:RNA binding"/>
    <property type="evidence" value="ECO:0007669"/>
    <property type="project" value="InterPro"/>
</dbReference>
<evidence type="ECO:0000256" key="9">
    <source>
        <dbReference type="ARBA" id="ARBA00022737"/>
    </source>
</evidence>
<dbReference type="InterPro" id="IPR001245">
    <property type="entry name" value="Ser-Thr/Tyr_kinase_cat_dom"/>
</dbReference>
<dbReference type="InterPro" id="IPR008271">
    <property type="entry name" value="Ser/Thr_kinase_AS"/>
</dbReference>
<evidence type="ECO:0000256" key="14">
    <source>
        <dbReference type="ARBA" id="ARBA00023136"/>
    </source>
</evidence>
<evidence type="ECO:0000256" key="15">
    <source>
        <dbReference type="ARBA" id="ARBA00023170"/>
    </source>
</evidence>
<dbReference type="PROSITE" id="PS50011">
    <property type="entry name" value="PROTEIN_KINASE_DOM"/>
    <property type="match status" value="1"/>
</dbReference>
<evidence type="ECO:0000256" key="5">
    <source>
        <dbReference type="ARBA" id="ARBA00022614"/>
    </source>
</evidence>
<evidence type="ECO:0000256" key="17">
    <source>
        <dbReference type="ARBA" id="ARBA00048679"/>
    </source>
</evidence>
<keyword evidence="13 20" id="KW-1133">Transmembrane helix</keyword>
<evidence type="ECO:0000256" key="8">
    <source>
        <dbReference type="ARBA" id="ARBA00022729"/>
    </source>
</evidence>
<evidence type="ECO:0000256" key="12">
    <source>
        <dbReference type="ARBA" id="ARBA00022840"/>
    </source>
</evidence>
<dbReference type="FunFam" id="3.80.10.10:FF:000129">
    <property type="entry name" value="Leucine-rich repeat receptor-like kinase"/>
    <property type="match status" value="1"/>
</dbReference>
<dbReference type="GO" id="GO:0016020">
    <property type="term" value="C:membrane"/>
    <property type="evidence" value="ECO:0007669"/>
    <property type="project" value="UniProtKB-SubCell"/>
</dbReference>
<dbReference type="Pfam" id="PF12819">
    <property type="entry name" value="Malectin_like"/>
    <property type="match status" value="1"/>
</dbReference>
<feature type="compositionally biased region" description="Pro residues" evidence="19">
    <location>
        <begin position="1034"/>
        <end position="1105"/>
    </location>
</feature>